<dbReference type="InterPro" id="IPR011009">
    <property type="entry name" value="Kinase-like_dom_sf"/>
</dbReference>
<evidence type="ECO:0000256" key="1">
    <source>
        <dbReference type="SAM" id="MobiDB-lite"/>
    </source>
</evidence>
<dbReference type="OrthoDB" id="548589at2759"/>
<dbReference type="PROSITE" id="PS00108">
    <property type="entry name" value="PROTEIN_KINASE_ST"/>
    <property type="match status" value="1"/>
</dbReference>
<dbReference type="Gene3D" id="1.10.510.10">
    <property type="entry name" value="Transferase(Phosphotransferase) domain 1"/>
    <property type="match status" value="1"/>
</dbReference>
<sequence length="627" mass="71212">MVAFTVTDKYKITVRGKHGKYSSIIEKDFTYDELGNTVESDKEQHIEDMITANRKKKKNPKNDSKKVEKKRSDGEENTVMNTLKRKHNETYTRSKNPKVHIGWQHYKAGQYKQVFKADGGNVRHLPISTLDLEIDDVILLGTDVFYPDGKFKYGHLKEMEIYLADASSQKLTFERVNETKPNLGNYLRFKGLQLSKCTFYLMTKLRNDQSYYRERLSKYSEETSIISCSSIRQCKYITFFDEPVAVDEVYNPCDNGFSICSIQIGGKDFIDTKCERIDGVLKRTTRYPSAGINIDGIIIHEALEIWGYDEDNFLIGLVIGTTENVLYTWFKDNVMISSGSMNIIVVTQPGIYSCEVSFADIKQLSKAVQIIAFSDINETTSDSLTKTISYACSHPSSSMTTSQNSALQSTKIIVEDLNIDYSSIVGRITFGTVYKGKWTGLEVAVKAIPIKKRAKTAMLRTVEKEINKNSKLRHPNIIQFLAVARADTTIYLVHEFIMGCNMEDVIFSEKTKLDIDIKDRDKPHIMKQVVQAVSYMHSLEPVVLHHDIKPGNILIRKGCLTTKVCDMGIGRLKSVGAAMTTTVGSTFGTRMFAPTRKYIPVYRHVVTRCNFYRVFHALLVDDEGCSH</sequence>
<reference evidence="3 4" key="1">
    <citation type="submission" date="2020-06" db="EMBL/GenBank/DDBJ databases">
        <authorList>
            <person name="Li R."/>
            <person name="Bekaert M."/>
        </authorList>
    </citation>
    <scope>NUCLEOTIDE SEQUENCE [LARGE SCALE GENOMIC DNA]</scope>
    <source>
        <strain evidence="4">wild</strain>
    </source>
</reference>
<proteinExistence type="predicted"/>
<name>A0A6J8BIF8_MYTCO</name>
<dbReference type="EMBL" id="CACVKT020003248">
    <property type="protein sequence ID" value="CAC5382644.1"/>
    <property type="molecule type" value="Genomic_DNA"/>
</dbReference>
<dbReference type="Pfam" id="PF00069">
    <property type="entry name" value="Pkinase"/>
    <property type="match status" value="1"/>
</dbReference>
<evidence type="ECO:0000259" key="2">
    <source>
        <dbReference type="PROSITE" id="PS50011"/>
    </source>
</evidence>
<organism evidence="3 4">
    <name type="scientific">Mytilus coruscus</name>
    <name type="common">Sea mussel</name>
    <dbReference type="NCBI Taxonomy" id="42192"/>
    <lineage>
        <taxon>Eukaryota</taxon>
        <taxon>Metazoa</taxon>
        <taxon>Spiralia</taxon>
        <taxon>Lophotrochozoa</taxon>
        <taxon>Mollusca</taxon>
        <taxon>Bivalvia</taxon>
        <taxon>Autobranchia</taxon>
        <taxon>Pteriomorphia</taxon>
        <taxon>Mytilida</taxon>
        <taxon>Mytiloidea</taxon>
        <taxon>Mytilidae</taxon>
        <taxon>Mytilinae</taxon>
        <taxon>Mytilus</taxon>
    </lineage>
</organism>
<dbReference type="SUPFAM" id="SSF56112">
    <property type="entry name" value="Protein kinase-like (PK-like)"/>
    <property type="match status" value="1"/>
</dbReference>
<dbReference type="PROSITE" id="PS50011">
    <property type="entry name" value="PROTEIN_KINASE_DOM"/>
    <property type="match status" value="1"/>
</dbReference>
<evidence type="ECO:0000313" key="4">
    <source>
        <dbReference type="Proteomes" id="UP000507470"/>
    </source>
</evidence>
<dbReference type="CDD" id="cd00180">
    <property type="entry name" value="PKc"/>
    <property type="match status" value="1"/>
</dbReference>
<feature type="compositionally biased region" description="Basic and acidic residues" evidence="1">
    <location>
        <begin position="60"/>
        <end position="74"/>
    </location>
</feature>
<dbReference type="InterPro" id="IPR008271">
    <property type="entry name" value="Ser/Thr_kinase_AS"/>
</dbReference>
<feature type="region of interest" description="Disordered" evidence="1">
    <location>
        <begin position="51"/>
        <end position="79"/>
    </location>
</feature>
<keyword evidence="4" id="KW-1185">Reference proteome</keyword>
<dbReference type="SMART" id="SM00220">
    <property type="entry name" value="S_TKc"/>
    <property type="match status" value="1"/>
</dbReference>
<dbReference type="GO" id="GO:0004674">
    <property type="term" value="F:protein serine/threonine kinase activity"/>
    <property type="evidence" value="ECO:0007669"/>
    <property type="project" value="TreeGrafter"/>
</dbReference>
<protein>
    <recommendedName>
        <fullName evidence="2">Protein kinase domain-containing protein</fullName>
    </recommendedName>
</protein>
<dbReference type="AlphaFoldDB" id="A0A6J8BIF8"/>
<evidence type="ECO:0000313" key="3">
    <source>
        <dbReference type="EMBL" id="CAC5382644.1"/>
    </source>
</evidence>
<dbReference type="InterPro" id="IPR051681">
    <property type="entry name" value="Ser/Thr_Kinases-Pseudokinases"/>
</dbReference>
<dbReference type="PANTHER" id="PTHR44329">
    <property type="entry name" value="SERINE/THREONINE-PROTEIN KINASE TNNI3K-RELATED"/>
    <property type="match status" value="1"/>
</dbReference>
<dbReference type="Proteomes" id="UP000507470">
    <property type="component" value="Unassembled WGS sequence"/>
</dbReference>
<dbReference type="InterPro" id="IPR000719">
    <property type="entry name" value="Prot_kinase_dom"/>
</dbReference>
<accession>A0A6J8BIF8</accession>
<feature type="domain" description="Protein kinase" evidence="2">
    <location>
        <begin position="419"/>
        <end position="627"/>
    </location>
</feature>
<dbReference type="GO" id="GO:0005524">
    <property type="term" value="F:ATP binding"/>
    <property type="evidence" value="ECO:0007669"/>
    <property type="project" value="InterPro"/>
</dbReference>
<gene>
    <name evidence="3" type="ORF">MCOR_18450</name>
</gene>